<dbReference type="InterPro" id="IPR027417">
    <property type="entry name" value="P-loop_NTPase"/>
</dbReference>
<dbReference type="Pfam" id="PF13304">
    <property type="entry name" value="AAA_21"/>
    <property type="match status" value="1"/>
</dbReference>
<organism evidence="2 3">
    <name type="scientific">Ruminococcus bicirculans</name>
    <name type="common">ex Wegman et al. 2014</name>
    <dbReference type="NCBI Taxonomy" id="1160721"/>
    <lineage>
        <taxon>Bacteria</taxon>
        <taxon>Bacillati</taxon>
        <taxon>Bacillota</taxon>
        <taxon>Clostridia</taxon>
        <taxon>Eubacteriales</taxon>
        <taxon>Oscillospiraceae</taxon>
        <taxon>Ruminococcus</taxon>
    </lineage>
</organism>
<evidence type="ECO:0000313" key="2">
    <source>
        <dbReference type="EMBL" id="CCO04369.1"/>
    </source>
</evidence>
<reference evidence="2 3" key="1">
    <citation type="journal article" date="2014" name="Int. J. Syst. Evol. Microbiol.">
        <title>Complete genome of a new Firmicutes species belonging to the dominant human colonic microbiota ('Ruminococcus bicirculans') reveals two chromosomes and a selective capacity to utilize plant glucans.</title>
        <authorList>
            <consortium name="NISC Comparative Sequencing Program"/>
            <person name="Wegmann U."/>
            <person name="Louis P."/>
            <person name="Goesmann A."/>
            <person name="Henrissat B."/>
            <person name="Duncan S.H."/>
            <person name="Flint H.J."/>
        </authorList>
    </citation>
    <scope>NUCLEOTIDE SEQUENCE [LARGE SCALE GENOMIC DNA]</scope>
    <source>
        <strain evidence="2 3">80/3</strain>
    </source>
</reference>
<gene>
    <name evidence="2" type="ORF">RBI_I00646</name>
</gene>
<dbReference type="EMBL" id="HF545616">
    <property type="protein sequence ID" value="CCO04369.1"/>
    <property type="molecule type" value="Genomic_DNA"/>
</dbReference>
<dbReference type="Proteomes" id="UP000027600">
    <property type="component" value="Chromosome I"/>
</dbReference>
<protein>
    <recommendedName>
        <fullName evidence="1">ATPase AAA-type core domain-containing protein</fullName>
    </recommendedName>
</protein>
<sequence>MIKVLKISAEGLPLYDGKCEINFINTQRTTSGDTEGMFKLSSSKANRLYTNNIESFFGINASGKTTILRLISFVFSVLNNEQINNIKYCGILGEGNEQNEIVFDIVFANCDTVNLLHTVIKYADEHYIITEEYIKSRKLLASDNKTSIFDFSSATTIMKRKDDEQYLVDDMSIIVGYKKAEKTTIVFTDMIEITNINRLKLLKEYPLSVLSYFDPKIEYINTKENNGKTVIYLKFRGEKERILYDLAELNTYLSSGTIKGINVFGRAISLFETGGYLIIDDLENHFNHEIVSTLIRFFTDKRVNPHGATLIFSTHYFELLEHIKRNDCIYIVENKDKITITPLNERIQRNDENKVQSFKSGLIGNTAPSYEAYIQLKKSIINKVEAIVPSPVRP</sequence>
<dbReference type="RefSeq" id="WP_051706388.1">
    <property type="nucleotide sequence ID" value="NZ_DAWBKL010000006.1"/>
</dbReference>
<keyword evidence="3" id="KW-1185">Reference proteome</keyword>
<dbReference type="SUPFAM" id="SSF52540">
    <property type="entry name" value="P-loop containing nucleoside triphosphate hydrolases"/>
    <property type="match status" value="1"/>
</dbReference>
<dbReference type="InterPro" id="IPR003959">
    <property type="entry name" value="ATPase_AAA_core"/>
</dbReference>
<name>A0ABM9QEV8_9FIRM</name>
<evidence type="ECO:0000259" key="1">
    <source>
        <dbReference type="Pfam" id="PF13304"/>
    </source>
</evidence>
<dbReference type="Gene3D" id="3.40.50.300">
    <property type="entry name" value="P-loop containing nucleotide triphosphate hydrolases"/>
    <property type="match status" value="1"/>
</dbReference>
<proteinExistence type="predicted"/>
<feature type="domain" description="ATPase AAA-type core" evidence="1">
    <location>
        <begin position="212"/>
        <end position="315"/>
    </location>
</feature>
<accession>A0ABM9QEV8</accession>
<evidence type="ECO:0000313" key="3">
    <source>
        <dbReference type="Proteomes" id="UP000027600"/>
    </source>
</evidence>